<dbReference type="PANTHER" id="PTHR33086:SF51">
    <property type="entry name" value="OS06G0307900 PROTEIN"/>
    <property type="match status" value="1"/>
</dbReference>
<dbReference type="GeneID" id="107303957"/>
<dbReference type="EnsemblPlants" id="OB01G54670.1">
    <property type="protein sequence ID" value="OB01G54670.1"/>
    <property type="gene ID" value="OB01G54670"/>
</dbReference>
<protein>
    <recommendedName>
        <fullName evidence="1">DUF1618 domain-containing protein</fullName>
    </recommendedName>
</protein>
<sequence length="574" mass="64640">MASLPSWALLARVPRRSNDGDPPRYLTFDLKAPPAATYLTIAADMFINGKPCIVASNDSGGLLISSSSAGGVELHLLAKHPCYPTATIARLPTREPFVRPINDIGGIGLTHYSDGLYLVAHLQPEGNKVRLFRLHVLPGVETAWCQTVVPFPFGYSGRKWRCDQVACFRDRIWWINLTLGFITCGNLRDTYPIMSFETLPGDGVNEDVHRYRYVGVSAGKLRFIEMVNVSSEEKAAVSVWTYCGDDNLFARWTRQSTTVFSEVWSHRSYLDTGLPQSVPEAIAFAHPLVPDNVFFIQHGHLIRLDVAAKRVVELTPDRCTSSSDFLPWIFPPSLASDFYPRYSGLLTLSGCQVHMMHLSQTDLLIQAEFLVVGNVRATAVQIVMRVWTKHKFNELVIIGNKDNHSSSSDQAISAVSFRRFALQPMRMTILPLKDAIIRVPVPVFGNIFRAYGLVEELISSTGPTVLQGKRIPRGYYIGGPWMVQFIEIHNVPADPVMLLMFYHHGFETFAAQLREWPNFHHVKIYQGSYRPDMYDVTLAYLEDSDEESIQDVPHAIRMVPLPFLSQISAYFDDE</sequence>
<dbReference type="OrthoDB" id="10630425at2759"/>
<dbReference type="AlphaFoldDB" id="J3L8B1"/>
<organism evidence="2">
    <name type="scientific">Oryza brachyantha</name>
    <name type="common">malo sina</name>
    <dbReference type="NCBI Taxonomy" id="4533"/>
    <lineage>
        <taxon>Eukaryota</taxon>
        <taxon>Viridiplantae</taxon>
        <taxon>Streptophyta</taxon>
        <taxon>Embryophyta</taxon>
        <taxon>Tracheophyta</taxon>
        <taxon>Spermatophyta</taxon>
        <taxon>Magnoliopsida</taxon>
        <taxon>Liliopsida</taxon>
        <taxon>Poales</taxon>
        <taxon>Poaceae</taxon>
        <taxon>BOP clade</taxon>
        <taxon>Oryzoideae</taxon>
        <taxon>Oryzeae</taxon>
        <taxon>Oryzinae</taxon>
        <taxon>Oryza</taxon>
    </lineage>
</organism>
<reference evidence="2" key="1">
    <citation type="journal article" date="2013" name="Nat. Commun.">
        <title>Whole-genome sequencing of Oryza brachyantha reveals mechanisms underlying Oryza genome evolution.</title>
        <authorList>
            <person name="Chen J."/>
            <person name="Huang Q."/>
            <person name="Gao D."/>
            <person name="Wang J."/>
            <person name="Lang Y."/>
            <person name="Liu T."/>
            <person name="Li B."/>
            <person name="Bai Z."/>
            <person name="Luis Goicoechea J."/>
            <person name="Liang C."/>
            <person name="Chen C."/>
            <person name="Zhang W."/>
            <person name="Sun S."/>
            <person name="Liao Y."/>
            <person name="Zhang X."/>
            <person name="Yang L."/>
            <person name="Song C."/>
            <person name="Wang M."/>
            <person name="Shi J."/>
            <person name="Liu G."/>
            <person name="Liu J."/>
            <person name="Zhou H."/>
            <person name="Zhou W."/>
            <person name="Yu Q."/>
            <person name="An N."/>
            <person name="Chen Y."/>
            <person name="Cai Q."/>
            <person name="Wang B."/>
            <person name="Liu B."/>
            <person name="Min J."/>
            <person name="Huang Y."/>
            <person name="Wu H."/>
            <person name="Li Z."/>
            <person name="Zhang Y."/>
            <person name="Yin Y."/>
            <person name="Song W."/>
            <person name="Jiang J."/>
            <person name="Jackson S.A."/>
            <person name="Wing R.A."/>
            <person name="Wang J."/>
            <person name="Chen M."/>
        </authorList>
    </citation>
    <scope>NUCLEOTIDE SEQUENCE [LARGE SCALE GENOMIC DNA]</scope>
    <source>
        <strain evidence="2">cv. IRGC 101232</strain>
    </source>
</reference>
<dbReference type="KEGG" id="obr:107303957"/>
<dbReference type="STRING" id="4533.J3L8B1"/>
<dbReference type="Proteomes" id="UP000006038">
    <property type="component" value="Chromosome 1"/>
</dbReference>
<dbReference type="Gramene" id="OB01G54670.1">
    <property type="protein sequence ID" value="OB01G54670.1"/>
    <property type="gene ID" value="OB01G54670"/>
</dbReference>
<evidence type="ECO:0000313" key="2">
    <source>
        <dbReference type="EnsemblPlants" id="OB01G54670.1"/>
    </source>
</evidence>
<dbReference type="Pfam" id="PF07762">
    <property type="entry name" value="DUF1618"/>
    <property type="match status" value="1"/>
</dbReference>
<name>J3L8B1_ORYBR</name>
<keyword evidence="3" id="KW-1185">Reference proteome</keyword>
<reference evidence="2" key="2">
    <citation type="submission" date="2013-04" db="UniProtKB">
        <authorList>
            <consortium name="EnsemblPlants"/>
        </authorList>
    </citation>
    <scope>IDENTIFICATION</scope>
</reference>
<evidence type="ECO:0000259" key="1">
    <source>
        <dbReference type="Pfam" id="PF07762"/>
    </source>
</evidence>
<feature type="domain" description="DUF1618" evidence="1">
    <location>
        <begin position="174"/>
        <end position="291"/>
    </location>
</feature>
<dbReference type="PANTHER" id="PTHR33086">
    <property type="entry name" value="OS05G0468200 PROTEIN-RELATED"/>
    <property type="match status" value="1"/>
</dbReference>
<dbReference type="InterPro" id="IPR011676">
    <property type="entry name" value="DUF1618"/>
</dbReference>
<evidence type="ECO:0000313" key="3">
    <source>
        <dbReference type="Proteomes" id="UP000006038"/>
    </source>
</evidence>
<proteinExistence type="predicted"/>
<dbReference type="HOGENOM" id="CLU_475204_0_0_1"/>
<accession>J3L8B1</accession>